<name>A0ABY4X7T5_9SPHN</name>
<dbReference type="RefSeq" id="WP_252166767.1">
    <property type="nucleotide sequence ID" value="NZ_CP084930.1"/>
</dbReference>
<protein>
    <submittedName>
        <fullName evidence="1">Uncharacterized protein</fullName>
    </submittedName>
</protein>
<evidence type="ECO:0000313" key="2">
    <source>
        <dbReference type="Proteomes" id="UP001056937"/>
    </source>
</evidence>
<sequence length="136" mass="14527">MYAFVDRPVGTLKPGARFLLWAMRGWIASAAQGECPPRTLACGFAQRGALPALPPLNRLLATLNTQARDAIAFHPLACPRIGEDEAILLQLWEDARAAPVRARATLALILEETAVEPGFEALLAVSARLAEAGLDA</sequence>
<proteinExistence type="predicted"/>
<dbReference type="EMBL" id="CP084930">
    <property type="protein sequence ID" value="USI72956.1"/>
    <property type="molecule type" value="Genomic_DNA"/>
</dbReference>
<reference evidence="1" key="1">
    <citation type="journal article" date="2022" name="Toxins">
        <title>Genomic Analysis of Sphingopyxis sp. USTB-05 for Biodegrading Cyanobacterial Hepatotoxins.</title>
        <authorList>
            <person name="Liu C."/>
            <person name="Xu Q."/>
            <person name="Zhao Z."/>
            <person name="Zhang H."/>
            <person name="Liu X."/>
            <person name="Yin C."/>
            <person name="Liu Y."/>
            <person name="Yan H."/>
        </authorList>
    </citation>
    <scope>NUCLEOTIDE SEQUENCE</scope>
    <source>
        <strain evidence="1">NBD5</strain>
    </source>
</reference>
<evidence type="ECO:0000313" key="1">
    <source>
        <dbReference type="EMBL" id="USI72956.1"/>
    </source>
</evidence>
<organism evidence="1 2">
    <name type="scientific">Sphingomonas morindae</name>
    <dbReference type="NCBI Taxonomy" id="1541170"/>
    <lineage>
        <taxon>Bacteria</taxon>
        <taxon>Pseudomonadati</taxon>
        <taxon>Pseudomonadota</taxon>
        <taxon>Alphaproteobacteria</taxon>
        <taxon>Sphingomonadales</taxon>
        <taxon>Sphingomonadaceae</taxon>
        <taxon>Sphingomonas</taxon>
    </lineage>
</organism>
<gene>
    <name evidence="1" type="ORF">LHA26_00275</name>
</gene>
<dbReference type="Proteomes" id="UP001056937">
    <property type="component" value="Chromosome 1"/>
</dbReference>
<accession>A0ABY4X7T5</accession>
<keyword evidence="2" id="KW-1185">Reference proteome</keyword>